<feature type="region of interest" description="Disordered" evidence="1">
    <location>
        <begin position="1"/>
        <end position="29"/>
    </location>
</feature>
<keyword evidence="3" id="KW-1185">Reference proteome</keyword>
<proteinExistence type="predicted"/>
<evidence type="ECO:0000256" key="1">
    <source>
        <dbReference type="SAM" id="MobiDB-lite"/>
    </source>
</evidence>
<evidence type="ECO:0000313" key="2">
    <source>
        <dbReference type="EMBL" id="MEQ2159528.1"/>
    </source>
</evidence>
<organism evidence="2 3">
    <name type="scientific">Goodea atripinnis</name>
    <dbReference type="NCBI Taxonomy" id="208336"/>
    <lineage>
        <taxon>Eukaryota</taxon>
        <taxon>Metazoa</taxon>
        <taxon>Chordata</taxon>
        <taxon>Craniata</taxon>
        <taxon>Vertebrata</taxon>
        <taxon>Euteleostomi</taxon>
        <taxon>Actinopterygii</taxon>
        <taxon>Neopterygii</taxon>
        <taxon>Teleostei</taxon>
        <taxon>Neoteleostei</taxon>
        <taxon>Acanthomorphata</taxon>
        <taxon>Ovalentaria</taxon>
        <taxon>Atherinomorphae</taxon>
        <taxon>Cyprinodontiformes</taxon>
        <taxon>Goodeidae</taxon>
        <taxon>Goodea</taxon>
    </lineage>
</organism>
<sequence>MQLTEKDDLVNDSTPTAATLESDRSAGSPAKMCSECYVNQSFVNDDGTHTPFLQSPFFFPVLYFPSVSLLISSPSSSSSPAPLQTNSSRSSGVILDISSLKMEQLESEVPPLPPRFRFRDLLLGDQNFPNDDRYVVAKTSEKTVAHPSSRSRAAAVSWSSKIWEKLQLCTILTV</sequence>
<comment type="caution">
    <text evidence="2">The sequence shown here is derived from an EMBL/GenBank/DDBJ whole genome shotgun (WGS) entry which is preliminary data.</text>
</comment>
<dbReference type="EMBL" id="JAHRIO010002613">
    <property type="protein sequence ID" value="MEQ2159528.1"/>
    <property type="molecule type" value="Genomic_DNA"/>
</dbReference>
<name>A0ABV0MK99_9TELE</name>
<gene>
    <name evidence="2" type="ORF">GOODEAATRI_023953</name>
</gene>
<accession>A0ABV0MK99</accession>
<protein>
    <submittedName>
        <fullName evidence="2">Uncharacterized protein</fullName>
    </submittedName>
</protein>
<dbReference type="Proteomes" id="UP001476798">
    <property type="component" value="Unassembled WGS sequence"/>
</dbReference>
<reference evidence="2 3" key="1">
    <citation type="submission" date="2021-06" db="EMBL/GenBank/DDBJ databases">
        <authorList>
            <person name="Palmer J.M."/>
        </authorList>
    </citation>
    <scope>NUCLEOTIDE SEQUENCE [LARGE SCALE GENOMIC DNA]</scope>
    <source>
        <strain evidence="2 3">GA_2019</strain>
        <tissue evidence="2">Muscle</tissue>
    </source>
</reference>
<evidence type="ECO:0000313" key="3">
    <source>
        <dbReference type="Proteomes" id="UP001476798"/>
    </source>
</evidence>